<dbReference type="RefSeq" id="WP_014668510.1">
    <property type="nucleotide sequence ID" value="NZ_CP090428.1"/>
</dbReference>
<evidence type="ECO:0000259" key="1">
    <source>
        <dbReference type="Pfam" id="PF01261"/>
    </source>
</evidence>
<gene>
    <name evidence="2" type="ORF">C2800_09870</name>
</gene>
<dbReference type="InterPro" id="IPR050312">
    <property type="entry name" value="IolE/XylAMocC-like"/>
</dbReference>
<accession>A0A849CKK9</accession>
<proteinExistence type="predicted"/>
<sequence length="286" mass="32930">MESKIKLAVNTSIYDGYDLETIFSSIRKCGFQFFELAYNQGYVSDFKEDRFSEKHAGEINLLKDKYQLNTLALGCTMDLATDDLSSIFLPRLQFAHLIGAKYINVCTTQLVNKNKLIQNLISLKPLLARFDCILCLENTGDYNFNAFTTLEDGIELLHLLGDERYALNFDPGNMMTYQPHLDIVQQALDSMQYCRYFHVKDVVVQKDKFNFVTIGQGEIDYSLIVNRLIESDIPFSFEIPLRIYRELDSTPKKIEGLIPLSLIETTLIESKKYIDDIYKGLVNKNE</sequence>
<comment type="caution">
    <text evidence="2">The sequence shown here is derived from an EMBL/GenBank/DDBJ whole genome shotgun (WGS) entry which is preliminary data.</text>
</comment>
<protein>
    <submittedName>
        <fullName evidence="2">Sugar phosphate isomerase/epimerase</fullName>
    </submittedName>
</protein>
<dbReference type="SUPFAM" id="SSF51658">
    <property type="entry name" value="Xylose isomerase-like"/>
    <property type="match status" value="1"/>
</dbReference>
<dbReference type="InterPro" id="IPR013022">
    <property type="entry name" value="Xyl_isomerase-like_TIM-brl"/>
</dbReference>
<dbReference type="Proteomes" id="UP000540079">
    <property type="component" value="Unassembled WGS sequence"/>
</dbReference>
<dbReference type="InterPro" id="IPR036237">
    <property type="entry name" value="Xyl_isomerase-like_sf"/>
</dbReference>
<organism evidence="2 3">
    <name type="scientific">Pasteurella multocida</name>
    <dbReference type="NCBI Taxonomy" id="747"/>
    <lineage>
        <taxon>Bacteria</taxon>
        <taxon>Pseudomonadati</taxon>
        <taxon>Pseudomonadota</taxon>
        <taxon>Gammaproteobacteria</taxon>
        <taxon>Pasteurellales</taxon>
        <taxon>Pasteurellaceae</taxon>
        <taxon>Pasteurella</taxon>
    </lineage>
</organism>
<evidence type="ECO:0000313" key="3">
    <source>
        <dbReference type="Proteomes" id="UP000540079"/>
    </source>
</evidence>
<reference evidence="2 3" key="1">
    <citation type="journal article" date="2018" name="Front. Microbiol.">
        <title>Genetic and Phylogenetic Characteristics of Pasteurella multocida Isolates From Different Host Species.</title>
        <authorList>
            <person name="Peng Z."/>
            <person name="Liang W."/>
            <person name="Wang F."/>
            <person name="Xu Z."/>
            <person name="Xie Z."/>
            <person name="Lian Z."/>
            <person name="Hua L."/>
            <person name="Zhou R."/>
            <person name="Chen H."/>
            <person name="Wu B."/>
        </authorList>
    </citation>
    <scope>NUCLEOTIDE SEQUENCE [LARGE SCALE GENOMIC DNA]</scope>
    <source>
        <strain evidence="2 3">HNA06</strain>
    </source>
</reference>
<feature type="domain" description="Xylose isomerase-like TIM barrel" evidence="1">
    <location>
        <begin position="26"/>
        <end position="242"/>
    </location>
</feature>
<dbReference type="Gene3D" id="3.20.20.150">
    <property type="entry name" value="Divalent-metal-dependent TIM barrel enzymes"/>
    <property type="match status" value="1"/>
</dbReference>
<dbReference type="AlphaFoldDB" id="A0A849CKK9"/>
<name>A0A849CKK9_PASMD</name>
<evidence type="ECO:0000313" key="2">
    <source>
        <dbReference type="EMBL" id="NNI79721.1"/>
    </source>
</evidence>
<dbReference type="GO" id="GO:0016853">
    <property type="term" value="F:isomerase activity"/>
    <property type="evidence" value="ECO:0007669"/>
    <property type="project" value="UniProtKB-KW"/>
</dbReference>
<dbReference type="Pfam" id="PF01261">
    <property type="entry name" value="AP_endonuc_2"/>
    <property type="match status" value="1"/>
</dbReference>
<dbReference type="EMBL" id="PPVL01000010">
    <property type="protein sequence ID" value="NNI79721.1"/>
    <property type="molecule type" value="Genomic_DNA"/>
</dbReference>
<dbReference type="PANTHER" id="PTHR12110">
    <property type="entry name" value="HYDROXYPYRUVATE ISOMERASE"/>
    <property type="match status" value="1"/>
</dbReference>
<keyword evidence="2" id="KW-0413">Isomerase</keyword>